<dbReference type="OrthoDB" id="9794954at2"/>
<sequence>MKFWLFFYVGIFDFDFECKNRDHKVLRTRMAFGGMTFNEAGPKITEKCIECGKCYKKCSFKAIEKGTPYRVRPERCDDCGDCITVCPVDAIEISSTF</sequence>
<dbReference type="GO" id="GO:0046872">
    <property type="term" value="F:metal ion binding"/>
    <property type="evidence" value="ECO:0007669"/>
    <property type="project" value="UniProtKB-KW"/>
</dbReference>
<dbReference type="HOGENOM" id="CLU_2342973_0_0_0"/>
<keyword evidence="3" id="KW-0411">Iron-sulfur</keyword>
<dbReference type="KEGG" id="ipo:Ilyop_1601"/>
<dbReference type="eggNOG" id="COG1149">
    <property type="taxonomic scope" value="Bacteria"/>
</dbReference>
<reference evidence="5 6" key="1">
    <citation type="journal article" date="2010" name="Stand. Genomic Sci.">
        <title>Complete genome sequence of Ilyobacter polytropus type strain (CuHbu1).</title>
        <authorList>
            <person name="Sikorski J."/>
            <person name="Chertkov O."/>
            <person name="Lapidus A."/>
            <person name="Nolan M."/>
            <person name="Lucas S."/>
            <person name="Del Rio T.G."/>
            <person name="Tice H."/>
            <person name="Cheng J.F."/>
            <person name="Tapia R."/>
            <person name="Han C."/>
            <person name="Goodwin L."/>
            <person name="Pitluck S."/>
            <person name="Liolios K."/>
            <person name="Ivanova N."/>
            <person name="Mavromatis K."/>
            <person name="Mikhailova N."/>
            <person name="Pati A."/>
            <person name="Chen A."/>
            <person name="Palaniappan K."/>
            <person name="Land M."/>
            <person name="Hauser L."/>
            <person name="Chang Y.J."/>
            <person name="Jeffries C.D."/>
            <person name="Brambilla E."/>
            <person name="Yasawong M."/>
            <person name="Rohde M."/>
            <person name="Pukall R."/>
            <person name="Spring S."/>
            <person name="Goker M."/>
            <person name="Woyke T."/>
            <person name="Bristow J."/>
            <person name="Eisen J.A."/>
            <person name="Markowitz V."/>
            <person name="Hugenholtz P."/>
            <person name="Kyrpides N.C."/>
            <person name="Klenk H.P."/>
        </authorList>
    </citation>
    <scope>NUCLEOTIDE SEQUENCE [LARGE SCALE GENOMIC DNA]</scope>
    <source>
        <strain evidence="6">ATCC 51220 / DSM 2926 / LMG 16218 / CuHBu1</strain>
    </source>
</reference>
<dbReference type="PROSITE" id="PS51379">
    <property type="entry name" value="4FE4S_FER_2"/>
    <property type="match status" value="2"/>
</dbReference>
<feature type="domain" description="4Fe-4S ferredoxin-type" evidence="4">
    <location>
        <begin position="67"/>
        <end position="96"/>
    </location>
</feature>
<evidence type="ECO:0000256" key="3">
    <source>
        <dbReference type="ARBA" id="ARBA00023014"/>
    </source>
</evidence>
<gene>
    <name evidence="5" type="ordered locus">Ilyop_1601</name>
</gene>
<evidence type="ECO:0000256" key="1">
    <source>
        <dbReference type="ARBA" id="ARBA00022723"/>
    </source>
</evidence>
<dbReference type="STRING" id="572544.Ilyop_1601"/>
<dbReference type="EMBL" id="CP002281">
    <property type="protein sequence ID" value="ADO83379.1"/>
    <property type="molecule type" value="Genomic_DNA"/>
</dbReference>
<dbReference type="SUPFAM" id="SSF54862">
    <property type="entry name" value="4Fe-4S ferredoxins"/>
    <property type="match status" value="1"/>
</dbReference>
<dbReference type="RefSeq" id="WP_013388046.1">
    <property type="nucleotide sequence ID" value="NC_014632.1"/>
</dbReference>
<proteinExistence type="predicted"/>
<evidence type="ECO:0000313" key="5">
    <source>
        <dbReference type="EMBL" id="ADO83379.1"/>
    </source>
</evidence>
<keyword evidence="2" id="KW-0408">Iron</keyword>
<keyword evidence="1" id="KW-0479">Metal-binding</keyword>
<dbReference type="GO" id="GO:0051536">
    <property type="term" value="F:iron-sulfur cluster binding"/>
    <property type="evidence" value="ECO:0007669"/>
    <property type="project" value="UniProtKB-KW"/>
</dbReference>
<evidence type="ECO:0000259" key="4">
    <source>
        <dbReference type="PROSITE" id="PS51379"/>
    </source>
</evidence>
<dbReference type="InterPro" id="IPR017900">
    <property type="entry name" value="4Fe4S_Fe_S_CS"/>
</dbReference>
<protein>
    <submittedName>
        <fullName evidence="5">4Fe-4S ferredoxin iron-sulfur binding domain protein</fullName>
    </submittedName>
</protein>
<dbReference type="InterPro" id="IPR017896">
    <property type="entry name" value="4Fe4S_Fe-S-bd"/>
</dbReference>
<name>E3H9J0_ILYPC</name>
<keyword evidence="6" id="KW-1185">Reference proteome</keyword>
<dbReference type="Pfam" id="PF14697">
    <property type="entry name" value="Fer4_21"/>
    <property type="match status" value="1"/>
</dbReference>
<dbReference type="Gene3D" id="3.30.70.20">
    <property type="match status" value="1"/>
</dbReference>
<evidence type="ECO:0000313" key="6">
    <source>
        <dbReference type="Proteomes" id="UP000006875"/>
    </source>
</evidence>
<feature type="domain" description="4Fe-4S ferredoxin-type" evidence="4">
    <location>
        <begin position="40"/>
        <end position="64"/>
    </location>
</feature>
<dbReference type="PROSITE" id="PS00198">
    <property type="entry name" value="4FE4S_FER_1"/>
    <property type="match status" value="1"/>
</dbReference>
<evidence type="ECO:0000256" key="2">
    <source>
        <dbReference type="ARBA" id="ARBA00023004"/>
    </source>
</evidence>
<dbReference type="AlphaFoldDB" id="E3H9J0"/>
<dbReference type="Proteomes" id="UP000006875">
    <property type="component" value="Chromosome"/>
</dbReference>
<accession>E3H9J0</accession>
<organism evidence="5 6">
    <name type="scientific">Ilyobacter polytropus (strain ATCC 51220 / DSM 2926 / LMG 16218 / CuHBu1)</name>
    <dbReference type="NCBI Taxonomy" id="572544"/>
    <lineage>
        <taxon>Bacteria</taxon>
        <taxon>Fusobacteriati</taxon>
        <taxon>Fusobacteriota</taxon>
        <taxon>Fusobacteriia</taxon>
        <taxon>Fusobacteriales</taxon>
        <taxon>Fusobacteriaceae</taxon>
        <taxon>Ilyobacter</taxon>
    </lineage>
</organism>